<dbReference type="AlphaFoldDB" id="A0A4P8WMF2"/>
<reference evidence="3" key="1">
    <citation type="submission" date="2019-05" db="EMBL/GenBank/DDBJ databases">
        <title>Genome sequence and methylation pattern of the halophilic Archaeon Natrinema versiforme BOL5-4.</title>
        <authorList>
            <person name="DasSarma P."/>
            <person name="Anton B.P."/>
            <person name="DasSarma S.L."/>
            <person name="Martinez F.L."/>
            <person name="Guzman D."/>
            <person name="Roberts R.J."/>
            <person name="DasSarma S."/>
        </authorList>
    </citation>
    <scope>NUCLEOTIDE SEQUENCE [LARGE SCALE GENOMIC DNA]</scope>
    <source>
        <strain evidence="3">BOL5-4</strain>
        <plasmid evidence="3">pnve500</plasmid>
    </source>
</reference>
<dbReference type="GeneID" id="40267718"/>
<dbReference type="EMBL" id="CP040331">
    <property type="protein sequence ID" value="QCS44690.1"/>
    <property type="molecule type" value="Genomic_DNA"/>
</dbReference>
<dbReference type="OrthoDB" id="386303at2157"/>
<keyword evidence="2" id="KW-0614">Plasmid</keyword>
<evidence type="ECO:0000313" key="3">
    <source>
        <dbReference type="Proteomes" id="UP000302218"/>
    </source>
</evidence>
<dbReference type="RefSeq" id="WP_138247089.1">
    <property type="nucleotide sequence ID" value="NZ_CP040331.1"/>
</dbReference>
<gene>
    <name evidence="2" type="ORF">FEJ81_20550</name>
</gene>
<proteinExistence type="predicted"/>
<dbReference type="KEGG" id="nvr:FEJ81_20550"/>
<evidence type="ECO:0000313" key="2">
    <source>
        <dbReference type="EMBL" id="QCS44690.1"/>
    </source>
</evidence>
<accession>A0A4P8WMF2</accession>
<feature type="region of interest" description="Disordered" evidence="1">
    <location>
        <begin position="1"/>
        <end position="40"/>
    </location>
</feature>
<sequence length="128" mass="14628">MTPPDLSGGNDRIISFEASEEDSIEYQPTEDTLEDAAASPHEYNVYTERRVEVGPDRLEEWARANYDDETRVKITMKHGTDVFTRGEHVTTECPVCGEQPTLVKGFGDDREWVYMGDYRSCTLEVTDR</sequence>
<protein>
    <submittedName>
        <fullName evidence="2">Uncharacterized protein</fullName>
    </submittedName>
</protein>
<dbReference type="Proteomes" id="UP000302218">
    <property type="component" value="Plasmid pNVE500"/>
</dbReference>
<organism evidence="2 3">
    <name type="scientific">Natrinema versiforme</name>
    <dbReference type="NCBI Taxonomy" id="88724"/>
    <lineage>
        <taxon>Archaea</taxon>
        <taxon>Methanobacteriati</taxon>
        <taxon>Methanobacteriota</taxon>
        <taxon>Stenosarchaea group</taxon>
        <taxon>Halobacteria</taxon>
        <taxon>Halobacteriales</taxon>
        <taxon>Natrialbaceae</taxon>
        <taxon>Natrinema</taxon>
    </lineage>
</organism>
<name>A0A4P8WMF2_9EURY</name>
<evidence type="ECO:0000256" key="1">
    <source>
        <dbReference type="SAM" id="MobiDB-lite"/>
    </source>
</evidence>
<geneLocation type="plasmid" evidence="3">
    <name>pnve500</name>
</geneLocation>